<evidence type="ECO:0000259" key="4">
    <source>
        <dbReference type="Pfam" id="PF00590"/>
    </source>
</evidence>
<evidence type="ECO:0000256" key="1">
    <source>
        <dbReference type="ARBA" id="ARBA00022603"/>
    </source>
</evidence>
<dbReference type="SUPFAM" id="SSF53790">
    <property type="entry name" value="Tetrapyrrole methylase"/>
    <property type="match status" value="1"/>
</dbReference>
<dbReference type="GO" id="GO:0008168">
    <property type="term" value="F:methyltransferase activity"/>
    <property type="evidence" value="ECO:0007669"/>
    <property type="project" value="UniProtKB-KW"/>
</dbReference>
<dbReference type="Proteomes" id="UP000292445">
    <property type="component" value="Unassembled WGS sequence"/>
</dbReference>
<dbReference type="CDD" id="cd11724">
    <property type="entry name" value="TP_methylase"/>
    <property type="match status" value="1"/>
</dbReference>
<organism evidence="5 6">
    <name type="scientific">Pigmentiphaga kullae</name>
    <dbReference type="NCBI Taxonomy" id="151784"/>
    <lineage>
        <taxon>Bacteria</taxon>
        <taxon>Pseudomonadati</taxon>
        <taxon>Pseudomonadota</taxon>
        <taxon>Betaproteobacteria</taxon>
        <taxon>Burkholderiales</taxon>
        <taxon>Alcaligenaceae</taxon>
        <taxon>Pigmentiphaga</taxon>
    </lineage>
</organism>
<feature type="domain" description="Tetrapyrrole methylase" evidence="4">
    <location>
        <begin position="7"/>
        <end position="227"/>
    </location>
</feature>
<dbReference type="Gene3D" id="3.40.1010.10">
    <property type="entry name" value="Cobalt-precorrin-4 Transmethylase, Domain 1"/>
    <property type="match status" value="1"/>
</dbReference>
<dbReference type="PANTHER" id="PTHR45790">
    <property type="entry name" value="SIROHEME SYNTHASE-RELATED"/>
    <property type="match status" value="1"/>
</dbReference>
<evidence type="ECO:0000256" key="3">
    <source>
        <dbReference type="ARBA" id="ARBA00022691"/>
    </source>
</evidence>
<dbReference type="InterPro" id="IPR050161">
    <property type="entry name" value="Siro_Cobalamin_biosynth"/>
</dbReference>
<proteinExistence type="predicted"/>
<sequence>MPSRPGKLYLVSLGTGDPEHLTLRADRIMRESDLVLGQADAPARYPAQLAGKRFMEAGHGLFTPMARRRALREEVEAEESPRRQAIRDCVAAGGTVAVLTQGDPTLYGPHIGYLDAFRDLAPEVVPGVSSFAAANAALGCAVTGGSASQSVILSLGKNANEGYGGSDRLSVLAQSRSALVLFTMRTDLARVVDELKAGYPGDTPVAVVCHAGREARQQVLRATLETLVEVAGRHELPFEHLVYVGDFLERPAGDYQDG</sequence>
<dbReference type="OrthoDB" id="9804789at2"/>
<dbReference type="GO" id="GO:0032259">
    <property type="term" value="P:methylation"/>
    <property type="evidence" value="ECO:0007669"/>
    <property type="project" value="UniProtKB-KW"/>
</dbReference>
<dbReference type="Pfam" id="PF00590">
    <property type="entry name" value="TP_methylase"/>
    <property type="match status" value="1"/>
</dbReference>
<dbReference type="InterPro" id="IPR035996">
    <property type="entry name" value="4pyrrol_Methylase_sf"/>
</dbReference>
<gene>
    <name evidence="5" type="ORF">EV675_0524</name>
</gene>
<comment type="caution">
    <text evidence="5">The sequence shown here is derived from an EMBL/GenBank/DDBJ whole genome shotgun (WGS) entry which is preliminary data.</text>
</comment>
<evidence type="ECO:0000313" key="6">
    <source>
        <dbReference type="Proteomes" id="UP000292445"/>
    </source>
</evidence>
<keyword evidence="1 5" id="KW-0489">Methyltransferase</keyword>
<dbReference type="Gene3D" id="3.30.950.10">
    <property type="entry name" value="Methyltransferase, Cobalt-precorrin-4 Transmethylase, Domain 2"/>
    <property type="match status" value="1"/>
</dbReference>
<evidence type="ECO:0000313" key="5">
    <source>
        <dbReference type="EMBL" id="RZS84507.1"/>
    </source>
</evidence>
<dbReference type="EMBL" id="SGXC01000001">
    <property type="protein sequence ID" value="RZS84507.1"/>
    <property type="molecule type" value="Genomic_DNA"/>
</dbReference>
<dbReference type="InterPro" id="IPR014776">
    <property type="entry name" value="4pyrrole_Mease_sub2"/>
</dbReference>
<keyword evidence="6" id="KW-1185">Reference proteome</keyword>
<keyword evidence="2 5" id="KW-0808">Transferase</keyword>
<evidence type="ECO:0000256" key="2">
    <source>
        <dbReference type="ARBA" id="ARBA00022679"/>
    </source>
</evidence>
<keyword evidence="3" id="KW-0949">S-adenosyl-L-methionine</keyword>
<name>A0A4V2F3L3_9BURK</name>
<accession>A0A4V2F3L3</accession>
<dbReference type="InterPro" id="IPR000878">
    <property type="entry name" value="4pyrrol_Mease"/>
</dbReference>
<dbReference type="RefSeq" id="WP_130355864.1">
    <property type="nucleotide sequence ID" value="NZ_SGXC01000001.1"/>
</dbReference>
<dbReference type="AlphaFoldDB" id="A0A4V2F3L3"/>
<protein>
    <submittedName>
        <fullName evidence="5">Cobalt-precorrin 4 C11-methyltransferase</fullName>
    </submittedName>
</protein>
<reference evidence="5 6" key="1">
    <citation type="submission" date="2019-02" db="EMBL/GenBank/DDBJ databases">
        <title>Genomic Encyclopedia of Type Strains, Phase IV (KMG-IV): sequencing the most valuable type-strain genomes for metagenomic binning, comparative biology and taxonomic classification.</title>
        <authorList>
            <person name="Goeker M."/>
        </authorList>
    </citation>
    <scope>NUCLEOTIDE SEQUENCE [LARGE SCALE GENOMIC DNA]</scope>
    <source>
        <strain evidence="5 6">K24</strain>
    </source>
</reference>
<dbReference type="InterPro" id="IPR014777">
    <property type="entry name" value="4pyrrole_Mease_sub1"/>
</dbReference>